<protein>
    <submittedName>
        <fullName evidence="1">Uncharacterized protein</fullName>
    </submittedName>
</protein>
<reference evidence="1 2" key="1">
    <citation type="journal article" date="2016" name="ISME J.">
        <title>Chasing the elusive Euryarchaeota class WSA2: genomes reveal a uniquely fastidious methyl-reducing methanogen.</title>
        <authorList>
            <person name="Nobu M.K."/>
            <person name="Narihiro T."/>
            <person name="Kuroda K."/>
            <person name="Mei R."/>
            <person name="Liu W.T."/>
        </authorList>
    </citation>
    <scope>NUCLEOTIDE SEQUENCE [LARGE SCALE GENOMIC DNA]</scope>
    <source>
        <strain evidence="1">U1lsi0528_Bin055</strain>
    </source>
</reference>
<evidence type="ECO:0000313" key="1">
    <source>
        <dbReference type="EMBL" id="KYC52622.1"/>
    </source>
</evidence>
<accession>A0A150J5W7</accession>
<dbReference type="Proteomes" id="UP000075398">
    <property type="component" value="Unassembled WGS sequence"/>
</dbReference>
<proteinExistence type="predicted"/>
<evidence type="ECO:0000313" key="2">
    <source>
        <dbReference type="Proteomes" id="UP000075398"/>
    </source>
</evidence>
<dbReference type="AlphaFoldDB" id="A0A150J5W7"/>
<dbReference type="EMBL" id="LNGC01000019">
    <property type="protein sequence ID" value="KYC52622.1"/>
    <property type="molecule type" value="Genomic_DNA"/>
</dbReference>
<name>A0A150J5W7_9EURY</name>
<gene>
    <name evidence="1" type="ORF">AMQ22_00671</name>
</gene>
<sequence>MPYKSKAQEKYFNANRKKLEKQGVNVNHWNEESKGLKLPKKVKKVK</sequence>
<organism evidence="1 2">
    <name type="scientific">Candidatus Methanofastidiosum methylothiophilum</name>
    <dbReference type="NCBI Taxonomy" id="1705564"/>
    <lineage>
        <taxon>Archaea</taxon>
        <taxon>Methanobacteriati</taxon>
        <taxon>Methanobacteriota</taxon>
        <taxon>Stenosarchaea group</taxon>
        <taxon>Candidatus Methanofastidiosia</taxon>
        <taxon>Candidatus Methanofastidiosales</taxon>
        <taxon>Candidatus Methanofastidiosaceae</taxon>
        <taxon>Candidatus Methanofastidiosum</taxon>
    </lineage>
</organism>
<comment type="caution">
    <text evidence="1">The sequence shown here is derived from an EMBL/GenBank/DDBJ whole genome shotgun (WGS) entry which is preliminary data.</text>
</comment>